<proteinExistence type="predicted"/>
<dbReference type="GO" id="GO:0018580">
    <property type="term" value="F:nitronate monooxygenase activity"/>
    <property type="evidence" value="ECO:0007669"/>
    <property type="project" value="InterPro"/>
</dbReference>
<dbReference type="Gene3D" id="3.20.20.70">
    <property type="entry name" value="Aldolase class I"/>
    <property type="match status" value="1"/>
</dbReference>
<dbReference type="STRING" id="341663.Q0CRT7"/>
<dbReference type="PANTHER" id="PTHR32332:SF34">
    <property type="entry name" value="2-NITROPROPANE DIOXYGENASE FAMILY, PUTATIVE-RELATED"/>
    <property type="match status" value="1"/>
</dbReference>
<accession>Q0CRT7</accession>
<dbReference type="EMBL" id="CH476598">
    <property type="protein sequence ID" value="EAU35399.1"/>
    <property type="molecule type" value="Genomic_DNA"/>
</dbReference>
<keyword evidence="2" id="KW-0288">FMN</keyword>
<keyword evidence="4" id="KW-0472">Membrane</keyword>
<dbReference type="AlphaFoldDB" id="Q0CRT7"/>
<dbReference type="HOGENOM" id="CLU_038732_9_0_1"/>
<dbReference type="VEuPathDB" id="FungiDB:ATEG_03597"/>
<organism evidence="5 6">
    <name type="scientific">Aspergillus terreus (strain NIH 2624 / FGSC A1156)</name>
    <dbReference type="NCBI Taxonomy" id="341663"/>
    <lineage>
        <taxon>Eukaryota</taxon>
        <taxon>Fungi</taxon>
        <taxon>Dikarya</taxon>
        <taxon>Ascomycota</taxon>
        <taxon>Pezizomycotina</taxon>
        <taxon>Eurotiomycetes</taxon>
        <taxon>Eurotiomycetidae</taxon>
        <taxon>Eurotiales</taxon>
        <taxon>Aspergillaceae</taxon>
        <taxon>Aspergillus</taxon>
        <taxon>Aspergillus subgen. Circumdati</taxon>
    </lineage>
</organism>
<evidence type="ECO:0000256" key="4">
    <source>
        <dbReference type="SAM" id="Phobius"/>
    </source>
</evidence>
<dbReference type="CDD" id="cd04730">
    <property type="entry name" value="NPD_like"/>
    <property type="match status" value="1"/>
</dbReference>
<dbReference type="PANTHER" id="PTHR32332">
    <property type="entry name" value="2-NITROPROPANE DIOXYGENASE"/>
    <property type="match status" value="1"/>
</dbReference>
<feature type="transmembrane region" description="Helical" evidence="4">
    <location>
        <begin position="311"/>
        <end position="334"/>
    </location>
</feature>
<dbReference type="Proteomes" id="UP000007963">
    <property type="component" value="Unassembled WGS sequence"/>
</dbReference>
<sequence>MPNLAVAVSRAGGIGFIGAGYHSDHLEDLLEEADDLLQKGLRDTPIKSGKGFPKILRVGVGFITWRLPGPCSLGHQDQRGYASRTKIWVQVGCVSDAVEVVNAIDPDIIVVQGLDAGGHSLSRGASIVSLVPEINDKLQELRPYPLTRANILAAGGISDSRGVAAAMALGAQGCALGTRFLASPESMVAYGYRKAILEASDGGRTTVRTKVYDKVRDIHGWPEGYDGRGLINKTFLHHLRGLSDVKNRELYREELNRGDEGYGPNGKLTTYADTGVGLITEDHTTTHQDQWYTESRPDGRTVHHRIPQSTIVYTIVLVQFLAFNITVIHSYIAATAGAVAPRISIVVPLD</sequence>
<dbReference type="eggNOG" id="ENOG502RHJM">
    <property type="taxonomic scope" value="Eukaryota"/>
</dbReference>
<evidence type="ECO:0000256" key="3">
    <source>
        <dbReference type="ARBA" id="ARBA00023002"/>
    </source>
</evidence>
<dbReference type="OMA" id="RDIHGWP"/>
<keyword evidence="1" id="KW-0285">Flavoprotein</keyword>
<reference evidence="6" key="1">
    <citation type="submission" date="2005-09" db="EMBL/GenBank/DDBJ databases">
        <title>Annotation of the Aspergillus terreus NIH2624 genome.</title>
        <authorList>
            <person name="Birren B.W."/>
            <person name="Lander E.S."/>
            <person name="Galagan J.E."/>
            <person name="Nusbaum C."/>
            <person name="Devon K."/>
            <person name="Henn M."/>
            <person name="Ma L.-J."/>
            <person name="Jaffe D.B."/>
            <person name="Butler J."/>
            <person name="Alvarez P."/>
            <person name="Gnerre S."/>
            <person name="Grabherr M."/>
            <person name="Kleber M."/>
            <person name="Mauceli E.W."/>
            <person name="Brockman W."/>
            <person name="Rounsley S."/>
            <person name="Young S.K."/>
            <person name="LaButti K."/>
            <person name="Pushparaj V."/>
            <person name="DeCaprio D."/>
            <person name="Crawford M."/>
            <person name="Koehrsen M."/>
            <person name="Engels R."/>
            <person name="Montgomery P."/>
            <person name="Pearson M."/>
            <person name="Howarth C."/>
            <person name="Larson L."/>
            <person name="Luoma S."/>
            <person name="White J."/>
            <person name="Alvarado L."/>
            <person name="Kodira C.D."/>
            <person name="Zeng Q."/>
            <person name="Oleary S."/>
            <person name="Yandava C."/>
            <person name="Denning D.W."/>
            <person name="Nierman W.C."/>
            <person name="Milne T."/>
            <person name="Madden K."/>
        </authorList>
    </citation>
    <scope>NUCLEOTIDE SEQUENCE [LARGE SCALE GENOMIC DNA]</scope>
    <source>
        <strain evidence="6">NIH 2624 / FGSC A1156</strain>
    </source>
</reference>
<dbReference type="RefSeq" id="XP_001212775.1">
    <property type="nucleotide sequence ID" value="XM_001212775.1"/>
</dbReference>
<evidence type="ECO:0000256" key="1">
    <source>
        <dbReference type="ARBA" id="ARBA00022630"/>
    </source>
</evidence>
<dbReference type="GeneID" id="4318131"/>
<dbReference type="InterPro" id="IPR004136">
    <property type="entry name" value="NMO"/>
</dbReference>
<gene>
    <name evidence="5" type="ORF">ATEG_03597</name>
</gene>
<protein>
    <submittedName>
        <fullName evidence="5">Uncharacterized protein</fullName>
    </submittedName>
</protein>
<evidence type="ECO:0000313" key="5">
    <source>
        <dbReference type="EMBL" id="EAU35399.1"/>
    </source>
</evidence>
<dbReference type="OrthoDB" id="2349068at2759"/>
<dbReference type="SUPFAM" id="SSF51412">
    <property type="entry name" value="Inosine monophosphate dehydrogenase (IMPDH)"/>
    <property type="match status" value="1"/>
</dbReference>
<keyword evidence="3" id="KW-0560">Oxidoreductase</keyword>
<dbReference type="InterPro" id="IPR013785">
    <property type="entry name" value="Aldolase_TIM"/>
</dbReference>
<keyword evidence="4" id="KW-0812">Transmembrane</keyword>
<evidence type="ECO:0000313" key="6">
    <source>
        <dbReference type="Proteomes" id="UP000007963"/>
    </source>
</evidence>
<name>Q0CRT7_ASPTN</name>
<keyword evidence="4" id="KW-1133">Transmembrane helix</keyword>
<dbReference type="Pfam" id="PF03060">
    <property type="entry name" value="NMO"/>
    <property type="match status" value="1"/>
</dbReference>
<evidence type="ECO:0000256" key="2">
    <source>
        <dbReference type="ARBA" id="ARBA00022643"/>
    </source>
</evidence>